<keyword evidence="5 7" id="KW-0472">Membrane</keyword>
<reference evidence="9 10" key="1">
    <citation type="submission" date="2021-11" db="EMBL/GenBank/DDBJ databases">
        <title>Black yeast isolated from Biological Soil Crust.</title>
        <authorList>
            <person name="Kurbessoian T."/>
        </authorList>
    </citation>
    <scope>NUCLEOTIDE SEQUENCE [LARGE SCALE GENOMIC DNA]</scope>
    <source>
        <strain evidence="9 10">CCFEE 5522</strain>
    </source>
</reference>
<dbReference type="EMBL" id="JAVFHQ010000020">
    <property type="protein sequence ID" value="KAK4545215.1"/>
    <property type="molecule type" value="Genomic_DNA"/>
</dbReference>
<keyword evidence="3 7" id="KW-0812">Transmembrane</keyword>
<dbReference type="Proteomes" id="UP001324427">
    <property type="component" value="Unassembled WGS sequence"/>
</dbReference>
<feature type="compositionally biased region" description="Polar residues" evidence="6">
    <location>
        <begin position="13"/>
        <end position="26"/>
    </location>
</feature>
<organism evidence="9 10">
    <name type="scientific">Oleoguttula mirabilis</name>
    <dbReference type="NCBI Taxonomy" id="1507867"/>
    <lineage>
        <taxon>Eukaryota</taxon>
        <taxon>Fungi</taxon>
        <taxon>Dikarya</taxon>
        <taxon>Ascomycota</taxon>
        <taxon>Pezizomycotina</taxon>
        <taxon>Dothideomycetes</taxon>
        <taxon>Dothideomycetidae</taxon>
        <taxon>Mycosphaerellales</taxon>
        <taxon>Teratosphaeriaceae</taxon>
        <taxon>Oleoguttula</taxon>
    </lineage>
</organism>
<protein>
    <recommendedName>
        <fullName evidence="8">Phosphatidic acid phosphatase type 2/haloperoxidase domain-containing protein</fullName>
    </recommendedName>
</protein>
<dbReference type="PANTHER" id="PTHR10165:SF84">
    <property type="entry name" value="PHOSPHATIDIC ACID PHOSPHATASE BETA"/>
    <property type="match status" value="1"/>
</dbReference>
<evidence type="ECO:0000313" key="10">
    <source>
        <dbReference type="Proteomes" id="UP001324427"/>
    </source>
</evidence>
<dbReference type="GO" id="GO:0046839">
    <property type="term" value="P:phospholipid dephosphorylation"/>
    <property type="evidence" value="ECO:0007669"/>
    <property type="project" value="TreeGrafter"/>
</dbReference>
<evidence type="ECO:0000256" key="3">
    <source>
        <dbReference type="ARBA" id="ARBA00022692"/>
    </source>
</evidence>
<comment type="caution">
    <text evidence="9">The sequence shown here is derived from an EMBL/GenBank/DDBJ whole genome shotgun (WGS) entry which is preliminary data.</text>
</comment>
<dbReference type="InterPro" id="IPR036938">
    <property type="entry name" value="PAP2/HPO_sf"/>
</dbReference>
<dbReference type="PANTHER" id="PTHR10165">
    <property type="entry name" value="LIPID PHOSPHATE PHOSPHATASE"/>
    <property type="match status" value="1"/>
</dbReference>
<feature type="compositionally biased region" description="Polar residues" evidence="6">
    <location>
        <begin position="47"/>
        <end position="56"/>
    </location>
</feature>
<accession>A0AAV9JIX2</accession>
<dbReference type="SUPFAM" id="SSF48317">
    <property type="entry name" value="Acid phosphatase/Vanadium-dependent haloperoxidase"/>
    <property type="match status" value="1"/>
</dbReference>
<name>A0AAV9JIX2_9PEZI</name>
<feature type="transmembrane region" description="Helical" evidence="7">
    <location>
        <begin position="122"/>
        <end position="142"/>
    </location>
</feature>
<feature type="region of interest" description="Disordered" evidence="6">
    <location>
        <begin position="1"/>
        <end position="56"/>
    </location>
</feature>
<dbReference type="SMART" id="SM00014">
    <property type="entry name" value="acidPPc"/>
    <property type="match status" value="1"/>
</dbReference>
<evidence type="ECO:0000313" key="9">
    <source>
        <dbReference type="EMBL" id="KAK4545215.1"/>
    </source>
</evidence>
<sequence length="432" mass="46806">MGFFNRRTHAADPNTTSAVGGNSGSNNEKRAPSRIMSRRDRRHHAKSSSAQGNGIINSKPSFGQWIKGTWPDILTMVVMGAVGLGVYKAPPAPSRSFPVFFPSGDVVYPEFAYPLRTEIVPIWEAALLASLVPIAVFLLMQIRIRSFWDVNNAVIGLLYALITAAVFQVFLKWLIGGLRPHFLDVCKPAVPLNGNMNGNGFNKIMYDRKVCQGDEKQINDSLESFPSGHTTAAFAGFVFLYLYLNAKLKVWSNYHPAYWKLIVTYMPILGAVLIGGALTIDEFHNWWDILARAIIGTVMAFSAYRMVYASVWDFHFNHIPLMRSMPFTYGAGPTAFDGFHDALWTRQAGWGTPEGGAWGGAPYDAANGPRGNGGMVAEATGAGGVGGVDGHGRHANGDGLLGTESADGYNGRSSVSRKPVGASPAARGEQMV</sequence>
<feature type="transmembrane region" description="Helical" evidence="7">
    <location>
        <begin position="154"/>
        <end position="175"/>
    </location>
</feature>
<dbReference type="CDD" id="cd03390">
    <property type="entry name" value="PAP2_containing_1_like"/>
    <property type="match status" value="1"/>
</dbReference>
<feature type="transmembrane region" description="Helical" evidence="7">
    <location>
        <begin position="258"/>
        <end position="280"/>
    </location>
</feature>
<evidence type="ECO:0000256" key="1">
    <source>
        <dbReference type="ARBA" id="ARBA00004141"/>
    </source>
</evidence>
<feature type="transmembrane region" description="Helical" evidence="7">
    <location>
        <begin position="228"/>
        <end position="246"/>
    </location>
</feature>
<evidence type="ECO:0000256" key="4">
    <source>
        <dbReference type="ARBA" id="ARBA00022989"/>
    </source>
</evidence>
<proteinExistence type="inferred from homology"/>
<dbReference type="GO" id="GO:0016020">
    <property type="term" value="C:membrane"/>
    <property type="evidence" value="ECO:0007669"/>
    <property type="project" value="UniProtKB-SubCell"/>
</dbReference>
<dbReference type="InterPro" id="IPR043216">
    <property type="entry name" value="PAP-like"/>
</dbReference>
<gene>
    <name evidence="9" type="ORF">LTR36_003394</name>
</gene>
<dbReference type="GO" id="GO:0006644">
    <property type="term" value="P:phospholipid metabolic process"/>
    <property type="evidence" value="ECO:0007669"/>
    <property type="project" value="InterPro"/>
</dbReference>
<feature type="domain" description="Phosphatidic acid phosphatase type 2/haloperoxidase" evidence="8">
    <location>
        <begin position="155"/>
        <end position="304"/>
    </location>
</feature>
<dbReference type="FunFam" id="1.20.144.10:FF:000035">
    <property type="entry name" value="Putative Lipid phosphate phosphatase 1"/>
    <property type="match status" value="1"/>
</dbReference>
<keyword evidence="4 7" id="KW-1133">Transmembrane helix</keyword>
<dbReference type="GO" id="GO:0008195">
    <property type="term" value="F:phosphatidate phosphatase activity"/>
    <property type="evidence" value="ECO:0007669"/>
    <property type="project" value="TreeGrafter"/>
</dbReference>
<comment type="subcellular location">
    <subcellularLocation>
        <location evidence="1">Membrane</location>
        <topology evidence="1">Multi-pass membrane protein</topology>
    </subcellularLocation>
</comment>
<evidence type="ECO:0000256" key="5">
    <source>
        <dbReference type="ARBA" id="ARBA00023136"/>
    </source>
</evidence>
<dbReference type="AlphaFoldDB" id="A0AAV9JIX2"/>
<dbReference type="Pfam" id="PF01569">
    <property type="entry name" value="PAP2"/>
    <property type="match status" value="1"/>
</dbReference>
<dbReference type="InterPro" id="IPR000326">
    <property type="entry name" value="PAP2/HPO"/>
</dbReference>
<evidence type="ECO:0000259" key="8">
    <source>
        <dbReference type="SMART" id="SM00014"/>
    </source>
</evidence>
<comment type="similarity">
    <text evidence="2">Belongs to the PA-phosphatase related phosphoesterase family.</text>
</comment>
<feature type="transmembrane region" description="Helical" evidence="7">
    <location>
        <begin position="286"/>
        <end position="304"/>
    </location>
</feature>
<evidence type="ECO:0000256" key="2">
    <source>
        <dbReference type="ARBA" id="ARBA00008816"/>
    </source>
</evidence>
<feature type="region of interest" description="Disordered" evidence="6">
    <location>
        <begin position="388"/>
        <end position="432"/>
    </location>
</feature>
<evidence type="ECO:0000256" key="6">
    <source>
        <dbReference type="SAM" id="MobiDB-lite"/>
    </source>
</evidence>
<dbReference type="Gene3D" id="1.20.144.10">
    <property type="entry name" value="Phosphatidic acid phosphatase type 2/haloperoxidase"/>
    <property type="match status" value="1"/>
</dbReference>
<keyword evidence="10" id="KW-1185">Reference proteome</keyword>
<evidence type="ECO:0000256" key="7">
    <source>
        <dbReference type="SAM" id="Phobius"/>
    </source>
</evidence>